<comment type="caution">
    <text evidence="11">The sequence shown here is derived from an EMBL/GenBank/DDBJ whole genome shotgun (WGS) entry which is preliminary data.</text>
</comment>
<dbReference type="GO" id="GO:0043138">
    <property type="term" value="F:3'-5' DNA helicase activity"/>
    <property type="evidence" value="ECO:0007669"/>
    <property type="project" value="UniProtKB-EC"/>
</dbReference>
<keyword evidence="1 9" id="KW-0547">Nucleotide-binding</keyword>
<organism evidence="11 12">
    <name type="scientific">Clostridium homopropionicum DSM 5847</name>
    <dbReference type="NCBI Taxonomy" id="1121318"/>
    <lineage>
        <taxon>Bacteria</taxon>
        <taxon>Bacillati</taxon>
        <taxon>Bacillota</taxon>
        <taxon>Clostridia</taxon>
        <taxon>Eubacteriales</taxon>
        <taxon>Clostridiaceae</taxon>
        <taxon>Clostridium</taxon>
    </lineage>
</organism>
<dbReference type="Pfam" id="PF00580">
    <property type="entry name" value="UvrD-helicase"/>
    <property type="match status" value="1"/>
</dbReference>
<dbReference type="SUPFAM" id="SSF52540">
    <property type="entry name" value="P-loop containing nucleoside triphosphate hydrolases"/>
    <property type="match status" value="1"/>
</dbReference>
<keyword evidence="5" id="KW-0413">Isomerase</keyword>
<sequence>MNNFIEIQKEETAYLEEVITTIKSEIEKENEILQVKRGKVIDSRREMWQESSHASREFARISEMNQYLSEINTQTRDYLSSEKRIYRYNKMITSPYFGRIDFTENGYGSPDKIYIGLYNLMNTKTDDIYVYDWRSPIASIFYRNELGKGSYKSPAGIISGDILLKRQYKIENSKLKYFFDSSIKINDEILQEVLSRNSSSKMKSIVQTIQKEQDIIIRDIENELLMVQGVAGSGKTSIALHRIAFLLYEGLSSKLNINDVLIISPNAVFSKYTSQVLPELGEENVDQVTFDDLIQGEKRQQQMEKLITFQGKDKFQVKLEGIKFKGSQEFVEILNRLLKYCERKLIPFKDAYYHGNTIVTGQQLKNMFLDNKINIPMAKRLKRIESILLNKIYPLRKERLKIIEKVVEKTTEEHRFEIKSFSRLIAIKEAGKLMEHIKKFTEVDYRDIYKLLFRDKNLFFKLSKDIILPGNIDEIIDETNENLSTGHISYEDAAVLLYLKIKVEGNEEFTSIKQVVIDEAQDYYPMHYYIFKLLFKNARFTVLGDFNQTLERGGDKNIYDYVEEILHKRKSIKITLNKGYRSSFEINNFNQKLLQNKQEFMPFERREAAPKVKYMKDLEEHYKEICEDATKFREAGYNSIAIICKTEAEAKHIQYMLRDLIEVKLLDDEDLDNKNSVLIIPSYLAKGLEFDVVLVYDASKENYNTHFDKRLLYIACTRALHQLVLYYTGEKSEFIE</sequence>
<dbReference type="PANTHER" id="PTHR11070:SF17">
    <property type="entry name" value="DNA HELICASE IV"/>
    <property type="match status" value="1"/>
</dbReference>
<dbReference type="PATRIC" id="fig|1121318.3.peg.1483"/>
<evidence type="ECO:0000256" key="5">
    <source>
        <dbReference type="ARBA" id="ARBA00023235"/>
    </source>
</evidence>
<dbReference type="EC" id="5.6.2.4" evidence="7"/>
<dbReference type="GO" id="GO:0005829">
    <property type="term" value="C:cytosol"/>
    <property type="evidence" value="ECO:0007669"/>
    <property type="project" value="TreeGrafter"/>
</dbReference>
<dbReference type="Proteomes" id="UP000037043">
    <property type="component" value="Unassembled WGS sequence"/>
</dbReference>
<dbReference type="GO" id="GO:0003677">
    <property type="term" value="F:DNA binding"/>
    <property type="evidence" value="ECO:0007669"/>
    <property type="project" value="InterPro"/>
</dbReference>
<accession>A0A0L6ZAV6</accession>
<evidence type="ECO:0000256" key="1">
    <source>
        <dbReference type="ARBA" id="ARBA00022741"/>
    </source>
</evidence>
<keyword evidence="2 9" id="KW-0378">Hydrolase</keyword>
<gene>
    <name evidence="11" type="primary">helD_2</name>
    <name evidence="11" type="ORF">CLHOM_14760</name>
</gene>
<dbReference type="Gene3D" id="3.40.50.300">
    <property type="entry name" value="P-loop containing nucleotide triphosphate hydrolases"/>
    <property type="match status" value="2"/>
</dbReference>
<dbReference type="RefSeq" id="WP_052221043.1">
    <property type="nucleotide sequence ID" value="NZ_LHUR01000019.1"/>
</dbReference>
<keyword evidence="12" id="KW-1185">Reference proteome</keyword>
<keyword evidence="4 9" id="KW-0067">ATP-binding</keyword>
<dbReference type="InterPro" id="IPR014017">
    <property type="entry name" value="DNA_helicase_UvrD-like_C"/>
</dbReference>
<dbReference type="GO" id="GO:0005524">
    <property type="term" value="F:ATP binding"/>
    <property type="evidence" value="ECO:0007669"/>
    <property type="project" value="UniProtKB-UniRule"/>
</dbReference>
<reference evidence="12" key="1">
    <citation type="submission" date="2015-08" db="EMBL/GenBank/DDBJ databases">
        <title>Genome sequence of the strict anaerobe Clostridium homopropionicum LuHBu1 (DSM 5847T).</title>
        <authorList>
            <person name="Poehlein A."/>
            <person name="Beck M."/>
            <person name="Schiel-Bengelsdorf B."/>
            <person name="Bengelsdorf F.R."/>
            <person name="Daniel R."/>
            <person name="Duerre P."/>
        </authorList>
    </citation>
    <scope>NUCLEOTIDE SEQUENCE [LARGE SCALE GENOMIC DNA]</scope>
    <source>
        <strain evidence="12">DSM 5847</strain>
    </source>
</reference>
<feature type="domain" description="UvrD-like helicase ATP-binding" evidence="10">
    <location>
        <begin position="208"/>
        <end position="583"/>
    </location>
</feature>
<evidence type="ECO:0000256" key="9">
    <source>
        <dbReference type="PROSITE-ProRule" id="PRU00560"/>
    </source>
</evidence>
<dbReference type="InterPro" id="IPR027417">
    <property type="entry name" value="P-loop_NTPase"/>
</dbReference>
<comment type="catalytic activity">
    <reaction evidence="6">
        <text>Couples ATP hydrolysis with the unwinding of duplex DNA by translocating in the 3'-5' direction.</text>
        <dbReference type="EC" id="5.6.2.4"/>
    </reaction>
</comment>
<comment type="catalytic activity">
    <reaction evidence="8">
        <text>ATP + H2O = ADP + phosphate + H(+)</text>
        <dbReference type="Rhea" id="RHEA:13065"/>
        <dbReference type="ChEBI" id="CHEBI:15377"/>
        <dbReference type="ChEBI" id="CHEBI:15378"/>
        <dbReference type="ChEBI" id="CHEBI:30616"/>
        <dbReference type="ChEBI" id="CHEBI:43474"/>
        <dbReference type="ChEBI" id="CHEBI:456216"/>
        <dbReference type="EC" id="5.6.2.4"/>
    </reaction>
</comment>
<dbReference type="PANTHER" id="PTHR11070">
    <property type="entry name" value="UVRD / RECB / PCRA DNA HELICASE FAMILY MEMBER"/>
    <property type="match status" value="1"/>
</dbReference>
<evidence type="ECO:0000256" key="7">
    <source>
        <dbReference type="ARBA" id="ARBA00034808"/>
    </source>
</evidence>
<name>A0A0L6ZAV6_9CLOT</name>
<evidence type="ECO:0000256" key="3">
    <source>
        <dbReference type="ARBA" id="ARBA00022806"/>
    </source>
</evidence>
<proteinExistence type="predicted"/>
<dbReference type="InterPro" id="IPR014016">
    <property type="entry name" value="UvrD-like_ATP-bd"/>
</dbReference>
<evidence type="ECO:0000256" key="2">
    <source>
        <dbReference type="ARBA" id="ARBA00022801"/>
    </source>
</evidence>
<feature type="binding site" evidence="9">
    <location>
        <begin position="229"/>
        <end position="236"/>
    </location>
    <ligand>
        <name>ATP</name>
        <dbReference type="ChEBI" id="CHEBI:30616"/>
    </ligand>
</feature>
<dbReference type="STRING" id="36844.SAMN04488501_1319"/>
<evidence type="ECO:0000256" key="6">
    <source>
        <dbReference type="ARBA" id="ARBA00034617"/>
    </source>
</evidence>
<evidence type="ECO:0000313" key="11">
    <source>
        <dbReference type="EMBL" id="KOA20106.1"/>
    </source>
</evidence>
<evidence type="ECO:0000313" key="12">
    <source>
        <dbReference type="Proteomes" id="UP000037043"/>
    </source>
</evidence>
<evidence type="ECO:0000259" key="10">
    <source>
        <dbReference type="PROSITE" id="PS51198"/>
    </source>
</evidence>
<dbReference type="AlphaFoldDB" id="A0A0L6ZAV6"/>
<dbReference type="InterPro" id="IPR000212">
    <property type="entry name" value="DNA_helicase_UvrD/REP"/>
</dbReference>
<dbReference type="EMBL" id="LHUR01000019">
    <property type="protein sequence ID" value="KOA20106.1"/>
    <property type="molecule type" value="Genomic_DNA"/>
</dbReference>
<keyword evidence="3 9" id="KW-0347">Helicase</keyword>
<evidence type="ECO:0000256" key="4">
    <source>
        <dbReference type="ARBA" id="ARBA00022840"/>
    </source>
</evidence>
<evidence type="ECO:0000256" key="8">
    <source>
        <dbReference type="ARBA" id="ARBA00048988"/>
    </source>
</evidence>
<dbReference type="PROSITE" id="PS51198">
    <property type="entry name" value="UVRD_HELICASE_ATP_BIND"/>
    <property type="match status" value="1"/>
</dbReference>
<dbReference type="GO" id="GO:0016887">
    <property type="term" value="F:ATP hydrolysis activity"/>
    <property type="evidence" value="ECO:0007669"/>
    <property type="project" value="RHEA"/>
</dbReference>
<dbReference type="GO" id="GO:0000725">
    <property type="term" value="P:recombinational repair"/>
    <property type="evidence" value="ECO:0007669"/>
    <property type="project" value="TreeGrafter"/>
</dbReference>
<dbReference type="Pfam" id="PF13361">
    <property type="entry name" value="UvrD_C"/>
    <property type="match status" value="1"/>
</dbReference>
<protein>
    <recommendedName>
        <fullName evidence="7">DNA 3'-5' helicase</fullName>
        <ecNumber evidence="7">5.6.2.4</ecNumber>
    </recommendedName>
</protein>